<keyword evidence="6 8" id="KW-1133">Transmembrane helix</keyword>
<evidence type="ECO:0000256" key="7">
    <source>
        <dbReference type="ARBA" id="ARBA00023136"/>
    </source>
</evidence>
<dbReference type="STRING" id="1765967.BW247_11825"/>
<evidence type="ECO:0000256" key="4">
    <source>
        <dbReference type="ARBA" id="ARBA00022475"/>
    </source>
</evidence>
<dbReference type="AlphaFoldDB" id="A0A1P8UIM5"/>
<evidence type="ECO:0000259" key="9">
    <source>
        <dbReference type="PROSITE" id="PS51012"/>
    </source>
</evidence>
<dbReference type="PANTHER" id="PTHR30294">
    <property type="entry name" value="MEMBRANE COMPONENT OF ABC TRANSPORTER YHHJ-RELATED"/>
    <property type="match status" value="1"/>
</dbReference>
<feature type="transmembrane region" description="Helical" evidence="8">
    <location>
        <begin position="230"/>
        <end position="252"/>
    </location>
</feature>
<gene>
    <name evidence="10" type="ORF">BW247_11825</name>
</gene>
<feature type="domain" description="ABC transmembrane type-2" evidence="9">
    <location>
        <begin position="146"/>
        <end position="374"/>
    </location>
</feature>
<keyword evidence="7 8" id="KW-0472">Membrane</keyword>
<dbReference type="KEGG" id="afy:BW247_11825"/>
<dbReference type="InterPro" id="IPR047817">
    <property type="entry name" value="ABC2_TM_bact-type"/>
</dbReference>
<evidence type="ECO:0000256" key="1">
    <source>
        <dbReference type="ARBA" id="ARBA00004651"/>
    </source>
</evidence>
<dbReference type="PANTHER" id="PTHR30294:SF29">
    <property type="entry name" value="MULTIDRUG ABC TRANSPORTER PERMEASE YBHS-RELATED"/>
    <property type="match status" value="1"/>
</dbReference>
<keyword evidence="5 8" id="KW-0812">Transmembrane</keyword>
<evidence type="ECO:0000256" key="6">
    <source>
        <dbReference type="ARBA" id="ARBA00022989"/>
    </source>
</evidence>
<feature type="transmembrane region" description="Helical" evidence="8">
    <location>
        <begin position="259"/>
        <end position="283"/>
    </location>
</feature>
<feature type="transmembrane region" description="Helical" evidence="8">
    <location>
        <begin position="181"/>
        <end position="204"/>
    </location>
</feature>
<dbReference type="EMBL" id="CP019434">
    <property type="protein sequence ID" value="APZ43693.1"/>
    <property type="molecule type" value="Genomic_DNA"/>
</dbReference>
<dbReference type="Gene3D" id="3.40.1710.10">
    <property type="entry name" value="abc type-2 transporter like domain"/>
    <property type="match status" value="1"/>
</dbReference>
<keyword evidence="4" id="KW-1003">Cell membrane</keyword>
<proteinExistence type="inferred from homology"/>
<dbReference type="GO" id="GO:0005886">
    <property type="term" value="C:plasma membrane"/>
    <property type="evidence" value="ECO:0007669"/>
    <property type="project" value="UniProtKB-SubCell"/>
</dbReference>
<dbReference type="InterPro" id="IPR013525">
    <property type="entry name" value="ABC2_TM"/>
</dbReference>
<dbReference type="Proteomes" id="UP000243807">
    <property type="component" value="Chromosome"/>
</dbReference>
<feature type="transmembrane region" description="Helical" evidence="8">
    <location>
        <begin position="29"/>
        <end position="47"/>
    </location>
</feature>
<sequence>MSARGGSPMRLRGLLRKEFTQVLRDPSSLAIAFVMPVILLLLFGYGVSLDAKHVPIGFVADSPGPTSSSLLGAFRRSPYFAPRVLPDMHAAETALMTRRIDAIVHLQSNFAAQLKGGRNAPVQLIVNGVDANQARIVEGYVGLAVRDWAQQRARAHAEHMNQPVVLEPRVWFNAEVRSRNYLVPGLIAVVMTLIGALLTALVMAREWERGTLEALMVTPVTLREILLGKLIPYFVLGMGGMTISLLLALWLFDVPLRGSLWVLFGVSALFLLAALGMGLLISVVARNQFIAGLIAIIATFLPAFMLSGFIFDIGSMPVWLQWLTHLIAARYFVTLLHTLFLAGDVWAVILPNALALALMAVFFIGVSRLRIHKRLD</sequence>
<evidence type="ECO:0000256" key="2">
    <source>
        <dbReference type="ARBA" id="ARBA00007783"/>
    </source>
</evidence>
<evidence type="ECO:0000256" key="5">
    <source>
        <dbReference type="ARBA" id="ARBA00022692"/>
    </source>
</evidence>
<reference evidence="10 11" key="1">
    <citation type="submission" date="2017-01" db="EMBL/GenBank/DDBJ databases">
        <title>Draft sequence of Acidihalobacter ferrooxidans strain DSM 14175 (strain V8).</title>
        <authorList>
            <person name="Khaleque H.N."/>
            <person name="Ramsay J.P."/>
            <person name="Murphy R.J.T."/>
            <person name="Kaksonen A.H."/>
            <person name="Boxall N.J."/>
            <person name="Watkin E.L.J."/>
        </authorList>
    </citation>
    <scope>NUCLEOTIDE SEQUENCE [LARGE SCALE GENOMIC DNA]</scope>
    <source>
        <strain evidence="10 11">V8</strain>
    </source>
</reference>
<keyword evidence="3" id="KW-0813">Transport</keyword>
<dbReference type="Pfam" id="PF12698">
    <property type="entry name" value="ABC2_membrane_3"/>
    <property type="match status" value="1"/>
</dbReference>
<protein>
    <recommendedName>
        <fullName evidence="9">ABC transmembrane type-2 domain-containing protein</fullName>
    </recommendedName>
</protein>
<comment type="subcellular location">
    <subcellularLocation>
        <location evidence="1">Cell membrane</location>
        <topology evidence="1">Multi-pass membrane protein</topology>
    </subcellularLocation>
</comment>
<dbReference type="OrthoDB" id="9808686at2"/>
<evidence type="ECO:0000256" key="8">
    <source>
        <dbReference type="SAM" id="Phobius"/>
    </source>
</evidence>
<dbReference type="InterPro" id="IPR051449">
    <property type="entry name" value="ABC-2_transporter_component"/>
</dbReference>
<comment type="similarity">
    <text evidence="2">Belongs to the ABC-2 integral membrane protein family.</text>
</comment>
<dbReference type="GO" id="GO:0140359">
    <property type="term" value="F:ABC-type transporter activity"/>
    <property type="evidence" value="ECO:0007669"/>
    <property type="project" value="InterPro"/>
</dbReference>
<dbReference type="PROSITE" id="PS51012">
    <property type="entry name" value="ABC_TM2"/>
    <property type="match status" value="1"/>
</dbReference>
<accession>A0A1P8UIM5</accession>
<evidence type="ECO:0000313" key="11">
    <source>
        <dbReference type="Proteomes" id="UP000243807"/>
    </source>
</evidence>
<feature type="transmembrane region" description="Helical" evidence="8">
    <location>
        <begin position="289"/>
        <end position="311"/>
    </location>
</feature>
<name>A0A1P8UIM5_9GAMM</name>
<keyword evidence="11" id="KW-1185">Reference proteome</keyword>
<feature type="transmembrane region" description="Helical" evidence="8">
    <location>
        <begin position="346"/>
        <end position="366"/>
    </location>
</feature>
<organism evidence="10 11">
    <name type="scientific">Acidihalobacter ferrooxydans</name>
    <dbReference type="NCBI Taxonomy" id="1765967"/>
    <lineage>
        <taxon>Bacteria</taxon>
        <taxon>Pseudomonadati</taxon>
        <taxon>Pseudomonadota</taxon>
        <taxon>Gammaproteobacteria</taxon>
        <taxon>Chromatiales</taxon>
        <taxon>Ectothiorhodospiraceae</taxon>
        <taxon>Acidihalobacter</taxon>
    </lineage>
</organism>
<evidence type="ECO:0000256" key="3">
    <source>
        <dbReference type="ARBA" id="ARBA00022448"/>
    </source>
</evidence>
<dbReference type="RefSeq" id="WP_076837329.1">
    <property type="nucleotide sequence ID" value="NZ_CP019434.1"/>
</dbReference>
<evidence type="ECO:0000313" key="10">
    <source>
        <dbReference type="EMBL" id="APZ43693.1"/>
    </source>
</evidence>